<protein>
    <submittedName>
        <fullName evidence="1">Uncharacterized protein</fullName>
    </submittedName>
</protein>
<proteinExistence type="predicted"/>
<keyword evidence="2" id="KW-1185">Reference proteome</keyword>
<evidence type="ECO:0000313" key="2">
    <source>
        <dbReference type="Proteomes" id="UP000828390"/>
    </source>
</evidence>
<dbReference type="AlphaFoldDB" id="A0A9D4KNG7"/>
<dbReference type="Proteomes" id="UP000828390">
    <property type="component" value="Unassembled WGS sequence"/>
</dbReference>
<name>A0A9D4KNG7_DREPO</name>
<gene>
    <name evidence="1" type="ORF">DPMN_116237</name>
</gene>
<reference evidence="1" key="2">
    <citation type="submission" date="2020-11" db="EMBL/GenBank/DDBJ databases">
        <authorList>
            <person name="McCartney M.A."/>
            <person name="Auch B."/>
            <person name="Kono T."/>
            <person name="Mallez S."/>
            <person name="Becker A."/>
            <person name="Gohl D.M."/>
            <person name="Silverstein K.A.T."/>
            <person name="Koren S."/>
            <person name="Bechman K.B."/>
            <person name="Herman A."/>
            <person name="Abrahante J.E."/>
            <person name="Garbe J."/>
        </authorList>
    </citation>
    <scope>NUCLEOTIDE SEQUENCE</scope>
    <source>
        <strain evidence="1">Duluth1</strain>
        <tissue evidence="1">Whole animal</tissue>
    </source>
</reference>
<organism evidence="1 2">
    <name type="scientific">Dreissena polymorpha</name>
    <name type="common">Zebra mussel</name>
    <name type="synonym">Mytilus polymorpha</name>
    <dbReference type="NCBI Taxonomy" id="45954"/>
    <lineage>
        <taxon>Eukaryota</taxon>
        <taxon>Metazoa</taxon>
        <taxon>Spiralia</taxon>
        <taxon>Lophotrochozoa</taxon>
        <taxon>Mollusca</taxon>
        <taxon>Bivalvia</taxon>
        <taxon>Autobranchia</taxon>
        <taxon>Heteroconchia</taxon>
        <taxon>Euheterodonta</taxon>
        <taxon>Imparidentia</taxon>
        <taxon>Neoheterodontei</taxon>
        <taxon>Myida</taxon>
        <taxon>Dreissenoidea</taxon>
        <taxon>Dreissenidae</taxon>
        <taxon>Dreissena</taxon>
    </lineage>
</organism>
<evidence type="ECO:0000313" key="1">
    <source>
        <dbReference type="EMBL" id="KAH3842733.1"/>
    </source>
</evidence>
<sequence length="53" mass="5816">MTGLKPPSALYELTSALTTTTRQNLLNPSIPLTSPKTQLLEQQWGAFLPMTLT</sequence>
<comment type="caution">
    <text evidence="1">The sequence shown here is derived from an EMBL/GenBank/DDBJ whole genome shotgun (WGS) entry which is preliminary data.</text>
</comment>
<accession>A0A9D4KNG7</accession>
<reference evidence="1" key="1">
    <citation type="journal article" date="2019" name="bioRxiv">
        <title>The Genome of the Zebra Mussel, Dreissena polymorpha: A Resource for Invasive Species Research.</title>
        <authorList>
            <person name="McCartney M.A."/>
            <person name="Auch B."/>
            <person name="Kono T."/>
            <person name="Mallez S."/>
            <person name="Zhang Y."/>
            <person name="Obille A."/>
            <person name="Becker A."/>
            <person name="Abrahante J.E."/>
            <person name="Garbe J."/>
            <person name="Badalamenti J.P."/>
            <person name="Herman A."/>
            <person name="Mangelson H."/>
            <person name="Liachko I."/>
            <person name="Sullivan S."/>
            <person name="Sone E.D."/>
            <person name="Koren S."/>
            <person name="Silverstein K.A.T."/>
            <person name="Beckman K.B."/>
            <person name="Gohl D.M."/>
        </authorList>
    </citation>
    <scope>NUCLEOTIDE SEQUENCE</scope>
    <source>
        <strain evidence="1">Duluth1</strain>
        <tissue evidence="1">Whole animal</tissue>
    </source>
</reference>
<dbReference type="EMBL" id="JAIWYP010000004">
    <property type="protein sequence ID" value="KAH3842733.1"/>
    <property type="molecule type" value="Genomic_DNA"/>
</dbReference>